<evidence type="ECO:0000256" key="8">
    <source>
        <dbReference type="ARBA" id="ARBA00022771"/>
    </source>
</evidence>
<dbReference type="EnsemblPlants" id="OGLUM08G00910.1">
    <property type="protein sequence ID" value="OGLUM08G00910.1"/>
    <property type="gene ID" value="OGLUM08G00910"/>
</dbReference>
<dbReference type="Proteomes" id="UP000026961">
    <property type="component" value="Chromosome 8"/>
</dbReference>
<evidence type="ECO:0000256" key="1">
    <source>
        <dbReference type="ARBA" id="ARBA00000900"/>
    </source>
</evidence>
<comment type="catalytic activity">
    <reaction evidence="1">
        <text>S-ubiquitinyl-[E2 ubiquitin-conjugating enzyme]-L-cysteine + [acceptor protein]-L-lysine = [E2 ubiquitin-conjugating enzyme]-L-cysteine + N(6)-ubiquitinyl-[acceptor protein]-L-lysine.</text>
        <dbReference type="EC" id="2.3.2.27"/>
    </reaction>
</comment>
<evidence type="ECO:0000256" key="5">
    <source>
        <dbReference type="ARBA" id="ARBA00022679"/>
    </source>
</evidence>
<dbReference type="Gramene" id="OGLUM08G00910.1">
    <property type="protein sequence ID" value="OGLUM08G00910.1"/>
    <property type="gene ID" value="OGLUM08G00910"/>
</dbReference>
<feature type="region of interest" description="Disordered" evidence="14">
    <location>
        <begin position="388"/>
        <end position="418"/>
    </location>
</feature>
<comment type="subcellular location">
    <subcellularLocation>
        <location evidence="2">Membrane</location>
        <topology evidence="2">Single-pass membrane protein</topology>
    </subcellularLocation>
</comment>
<dbReference type="PANTHER" id="PTHR46913:SF1">
    <property type="entry name" value="RING-H2 FINGER PROTEIN ATL16"/>
    <property type="match status" value="1"/>
</dbReference>
<evidence type="ECO:0000256" key="10">
    <source>
        <dbReference type="ARBA" id="ARBA00022833"/>
    </source>
</evidence>
<dbReference type="GO" id="GO:0016020">
    <property type="term" value="C:membrane"/>
    <property type="evidence" value="ECO:0007669"/>
    <property type="project" value="UniProtKB-SubCell"/>
</dbReference>
<evidence type="ECO:0000256" key="3">
    <source>
        <dbReference type="ARBA" id="ARBA00004906"/>
    </source>
</evidence>
<dbReference type="AlphaFoldDB" id="A0A0E0AQ25"/>
<evidence type="ECO:0000256" key="2">
    <source>
        <dbReference type="ARBA" id="ARBA00004167"/>
    </source>
</evidence>
<keyword evidence="7" id="KW-0479">Metal-binding</keyword>
<dbReference type="EC" id="2.3.2.27" evidence="4"/>
<evidence type="ECO:0000256" key="14">
    <source>
        <dbReference type="SAM" id="MobiDB-lite"/>
    </source>
</evidence>
<feature type="region of interest" description="Disordered" evidence="14">
    <location>
        <begin position="38"/>
        <end position="72"/>
    </location>
</feature>
<dbReference type="GO" id="GO:0016567">
    <property type="term" value="P:protein ubiquitination"/>
    <property type="evidence" value="ECO:0007669"/>
    <property type="project" value="InterPro"/>
</dbReference>
<feature type="region of interest" description="Disordered" evidence="14">
    <location>
        <begin position="322"/>
        <end position="364"/>
    </location>
</feature>
<evidence type="ECO:0000256" key="6">
    <source>
        <dbReference type="ARBA" id="ARBA00022692"/>
    </source>
</evidence>
<dbReference type="GO" id="GO:0061630">
    <property type="term" value="F:ubiquitin protein ligase activity"/>
    <property type="evidence" value="ECO:0007669"/>
    <property type="project" value="UniProtKB-EC"/>
</dbReference>
<dbReference type="InterPro" id="IPR013083">
    <property type="entry name" value="Znf_RING/FYVE/PHD"/>
</dbReference>
<dbReference type="SUPFAM" id="SSF57850">
    <property type="entry name" value="RING/U-box"/>
    <property type="match status" value="1"/>
</dbReference>
<evidence type="ECO:0000256" key="13">
    <source>
        <dbReference type="PROSITE-ProRule" id="PRU00175"/>
    </source>
</evidence>
<comment type="pathway">
    <text evidence="3">Protein modification; protein ubiquitination.</text>
</comment>
<evidence type="ECO:0000313" key="17">
    <source>
        <dbReference type="Proteomes" id="UP000026961"/>
    </source>
</evidence>
<keyword evidence="17" id="KW-1185">Reference proteome</keyword>
<dbReference type="Pfam" id="PF13639">
    <property type="entry name" value="zf-RING_2"/>
    <property type="match status" value="1"/>
</dbReference>
<dbReference type="SMART" id="SM00184">
    <property type="entry name" value="RING"/>
    <property type="match status" value="1"/>
</dbReference>
<feature type="compositionally biased region" description="Basic residues" evidence="14">
    <location>
        <begin position="46"/>
        <end position="64"/>
    </location>
</feature>
<evidence type="ECO:0000256" key="9">
    <source>
        <dbReference type="ARBA" id="ARBA00022786"/>
    </source>
</evidence>
<feature type="compositionally biased region" description="Pro residues" evidence="14">
    <location>
        <begin position="325"/>
        <end position="337"/>
    </location>
</feature>
<dbReference type="InterPro" id="IPR001841">
    <property type="entry name" value="Znf_RING"/>
</dbReference>
<keyword evidence="11" id="KW-1133">Transmembrane helix</keyword>
<evidence type="ECO:0000256" key="11">
    <source>
        <dbReference type="ARBA" id="ARBA00022989"/>
    </source>
</evidence>
<keyword evidence="8 13" id="KW-0863">Zinc-finger</keyword>
<feature type="compositionally biased region" description="Basic and acidic residues" evidence="14">
    <location>
        <begin position="396"/>
        <end position="407"/>
    </location>
</feature>
<dbReference type="STRING" id="40148.A0A0E0AQ25"/>
<sequence>MSLDQHRLSDSDQSALHGFTVRPIQGDIMFAAHTGADGRVASGAERRRRPRTPRQPCHCRHKARGPSASSPNARLRRLISRDDLAEAACLVDRSRGEAPDAAAAAAAKTNAGEVHEPKHRAHIAVDGVEVVSTLIGWYYDGLALELVLFSLAVVVLRYATVLYANHLVDSLSEFQAAVSAGIGGGGDLSSGGGLDSAAIARLPCFVLPPRRGGSAAAAVTAECAVCLGTVEELETVRALPCCPHAFHAHCVDAWLRQRPTCPLCRADVPVMARPTSSTIANGKQQQTADDAFLLIRPRCRPLRFHPLCALNASLSRAVAAGGAAPYPPPPPPTPTTRPAPGAAADDKAERRGVVGAASPHPQPRLPTAAAALFRRRRTALARRRRLSAAVLAQSPGEEREREQKGRGGEMVMMWPADM</sequence>
<feature type="domain" description="RING-type" evidence="15">
    <location>
        <begin position="223"/>
        <end position="265"/>
    </location>
</feature>
<evidence type="ECO:0000259" key="15">
    <source>
        <dbReference type="PROSITE" id="PS50089"/>
    </source>
</evidence>
<evidence type="ECO:0000256" key="4">
    <source>
        <dbReference type="ARBA" id="ARBA00012483"/>
    </source>
</evidence>
<dbReference type="HOGENOM" id="CLU_054470_0_0_1"/>
<dbReference type="PROSITE" id="PS50089">
    <property type="entry name" value="ZF_RING_2"/>
    <property type="match status" value="1"/>
</dbReference>
<dbReference type="eggNOG" id="KOG0800">
    <property type="taxonomic scope" value="Eukaryota"/>
</dbReference>
<keyword evidence="10" id="KW-0862">Zinc</keyword>
<reference evidence="16" key="2">
    <citation type="submission" date="2018-05" db="EMBL/GenBank/DDBJ databases">
        <title>OgluRS3 (Oryza glumaepatula Reference Sequence Version 3).</title>
        <authorList>
            <person name="Zhang J."/>
            <person name="Kudrna D."/>
            <person name="Lee S."/>
            <person name="Talag J."/>
            <person name="Welchert J."/>
            <person name="Wing R.A."/>
        </authorList>
    </citation>
    <scope>NUCLEOTIDE SEQUENCE [LARGE SCALE GENOMIC DNA]</scope>
</reference>
<protein>
    <recommendedName>
        <fullName evidence="4">RING-type E3 ubiquitin transferase</fullName>
        <ecNumber evidence="4">2.3.2.27</ecNumber>
    </recommendedName>
</protein>
<name>A0A0E0AQ25_9ORYZ</name>
<keyword evidence="5" id="KW-0808">Transferase</keyword>
<evidence type="ECO:0000256" key="12">
    <source>
        <dbReference type="ARBA" id="ARBA00023136"/>
    </source>
</evidence>
<reference evidence="16" key="1">
    <citation type="submission" date="2015-04" db="UniProtKB">
        <authorList>
            <consortium name="EnsemblPlants"/>
        </authorList>
    </citation>
    <scope>IDENTIFICATION</scope>
</reference>
<dbReference type="PANTHER" id="PTHR46913">
    <property type="entry name" value="RING-H2 FINGER PROTEIN ATL16"/>
    <property type="match status" value="1"/>
</dbReference>
<dbReference type="Gene3D" id="3.30.40.10">
    <property type="entry name" value="Zinc/RING finger domain, C3HC4 (zinc finger)"/>
    <property type="match status" value="1"/>
</dbReference>
<organism evidence="16">
    <name type="scientific">Oryza glumipatula</name>
    <dbReference type="NCBI Taxonomy" id="40148"/>
    <lineage>
        <taxon>Eukaryota</taxon>
        <taxon>Viridiplantae</taxon>
        <taxon>Streptophyta</taxon>
        <taxon>Embryophyta</taxon>
        <taxon>Tracheophyta</taxon>
        <taxon>Spermatophyta</taxon>
        <taxon>Magnoliopsida</taxon>
        <taxon>Liliopsida</taxon>
        <taxon>Poales</taxon>
        <taxon>Poaceae</taxon>
        <taxon>BOP clade</taxon>
        <taxon>Oryzoideae</taxon>
        <taxon>Oryzeae</taxon>
        <taxon>Oryzinae</taxon>
        <taxon>Oryza</taxon>
    </lineage>
</organism>
<dbReference type="GO" id="GO:0008270">
    <property type="term" value="F:zinc ion binding"/>
    <property type="evidence" value="ECO:0007669"/>
    <property type="project" value="UniProtKB-KW"/>
</dbReference>
<keyword evidence="9" id="KW-0833">Ubl conjugation pathway</keyword>
<keyword evidence="6" id="KW-0812">Transmembrane</keyword>
<dbReference type="InterPro" id="IPR044600">
    <property type="entry name" value="ATL1/ATL16-like"/>
</dbReference>
<proteinExistence type="predicted"/>
<evidence type="ECO:0000256" key="7">
    <source>
        <dbReference type="ARBA" id="ARBA00022723"/>
    </source>
</evidence>
<accession>A0A0E0AQ25</accession>
<evidence type="ECO:0000313" key="16">
    <source>
        <dbReference type="EnsemblPlants" id="OGLUM08G00910.1"/>
    </source>
</evidence>
<keyword evidence="12" id="KW-0472">Membrane</keyword>